<comment type="caution">
    <text evidence="1">The sequence shown here is derived from an EMBL/GenBank/DDBJ whole genome shotgun (WGS) entry which is preliminary data.</text>
</comment>
<dbReference type="Proteomes" id="UP000076023">
    <property type="component" value="Unassembled WGS sequence"/>
</dbReference>
<gene>
    <name evidence="1" type="ORF">TSACC_3311</name>
</gene>
<evidence type="ECO:0000313" key="2">
    <source>
        <dbReference type="Proteomes" id="UP000076023"/>
    </source>
</evidence>
<accession>A0A146GF39</accession>
<proteinExistence type="predicted"/>
<dbReference type="STRING" id="690879.TSACC_3311"/>
<dbReference type="InParanoid" id="A0A146GF39"/>
<dbReference type="EMBL" id="BDCO01000003">
    <property type="protein sequence ID" value="GAT35247.1"/>
    <property type="molecule type" value="Genomic_DNA"/>
</dbReference>
<reference evidence="2" key="1">
    <citation type="journal article" date="2017" name="Genome Announc.">
        <title>Draft Genome Sequence of Terrimicrobium sacchariphilum NM-5T, a Facultative Anaerobic Soil Bacterium of the Class Spartobacteria.</title>
        <authorList>
            <person name="Qiu Y.L."/>
            <person name="Tourlousse D.M."/>
            <person name="Matsuura N."/>
            <person name="Ohashi A."/>
            <person name="Sekiguchi Y."/>
        </authorList>
    </citation>
    <scope>NUCLEOTIDE SEQUENCE [LARGE SCALE GENOMIC DNA]</scope>
    <source>
        <strain evidence="2">NM-5</strain>
    </source>
</reference>
<dbReference type="AlphaFoldDB" id="A0A146GF39"/>
<keyword evidence="2" id="KW-1185">Reference proteome</keyword>
<sequence>MIHQQLHNIHAALGEDEYDAETLLQELGRLTAIAVAASADFILREINND</sequence>
<organism evidence="1 2">
    <name type="scientific">Terrimicrobium sacchariphilum</name>
    <dbReference type="NCBI Taxonomy" id="690879"/>
    <lineage>
        <taxon>Bacteria</taxon>
        <taxon>Pseudomonadati</taxon>
        <taxon>Verrucomicrobiota</taxon>
        <taxon>Terrimicrobiia</taxon>
        <taxon>Terrimicrobiales</taxon>
        <taxon>Terrimicrobiaceae</taxon>
        <taxon>Terrimicrobium</taxon>
    </lineage>
</organism>
<name>A0A146GF39_TERSA</name>
<protein>
    <submittedName>
        <fullName evidence="1">Uncharacterized protein</fullName>
    </submittedName>
</protein>
<evidence type="ECO:0000313" key="1">
    <source>
        <dbReference type="EMBL" id="GAT35247.1"/>
    </source>
</evidence>